<organism evidence="7 8">
    <name type="scientific">Pleurodeles waltl</name>
    <name type="common">Iberian ribbed newt</name>
    <dbReference type="NCBI Taxonomy" id="8319"/>
    <lineage>
        <taxon>Eukaryota</taxon>
        <taxon>Metazoa</taxon>
        <taxon>Chordata</taxon>
        <taxon>Craniata</taxon>
        <taxon>Vertebrata</taxon>
        <taxon>Euteleostomi</taxon>
        <taxon>Amphibia</taxon>
        <taxon>Batrachia</taxon>
        <taxon>Caudata</taxon>
        <taxon>Salamandroidea</taxon>
        <taxon>Salamandridae</taxon>
        <taxon>Pleurodelinae</taxon>
        <taxon>Pleurodeles</taxon>
    </lineage>
</organism>
<dbReference type="AlphaFoldDB" id="A0AAV7PUN9"/>
<keyword evidence="4" id="KW-0723">Serine/threonine-protein kinase</keyword>
<protein>
    <recommendedName>
        <fullName evidence="6">Protein kinase domain-containing protein</fullName>
    </recommendedName>
</protein>
<dbReference type="PANTHER" id="PTHR24359">
    <property type="entry name" value="SERINE/THREONINE-PROTEIN KINASE SBK1"/>
    <property type="match status" value="1"/>
</dbReference>
<evidence type="ECO:0000259" key="6">
    <source>
        <dbReference type="PROSITE" id="PS50011"/>
    </source>
</evidence>
<dbReference type="Pfam" id="PF00069">
    <property type="entry name" value="Pkinase"/>
    <property type="match status" value="1"/>
</dbReference>
<keyword evidence="2 3" id="KW-0067">ATP-binding</keyword>
<dbReference type="GO" id="GO:0004674">
    <property type="term" value="F:protein serine/threonine kinase activity"/>
    <property type="evidence" value="ECO:0007669"/>
    <property type="project" value="UniProtKB-KW"/>
</dbReference>
<keyword evidence="8" id="KW-1185">Reference proteome</keyword>
<dbReference type="PROSITE" id="PS00107">
    <property type="entry name" value="PROTEIN_KINASE_ATP"/>
    <property type="match status" value="1"/>
</dbReference>
<dbReference type="EMBL" id="JANPWB010000011">
    <property type="protein sequence ID" value="KAJ1131081.1"/>
    <property type="molecule type" value="Genomic_DNA"/>
</dbReference>
<evidence type="ECO:0000256" key="2">
    <source>
        <dbReference type="ARBA" id="ARBA00022840"/>
    </source>
</evidence>
<dbReference type="InterPro" id="IPR011009">
    <property type="entry name" value="Kinase-like_dom_sf"/>
</dbReference>
<dbReference type="Proteomes" id="UP001066276">
    <property type="component" value="Chromosome 7"/>
</dbReference>
<dbReference type="PROSITE" id="PS00108">
    <property type="entry name" value="PROTEIN_KINASE_ST"/>
    <property type="match status" value="1"/>
</dbReference>
<keyword evidence="4" id="KW-0808">Transferase</keyword>
<dbReference type="PROSITE" id="PS50011">
    <property type="entry name" value="PROTEIN_KINASE_DOM"/>
    <property type="match status" value="1"/>
</dbReference>
<dbReference type="GO" id="GO:0005524">
    <property type="term" value="F:ATP binding"/>
    <property type="evidence" value="ECO:0007669"/>
    <property type="project" value="UniProtKB-UniRule"/>
</dbReference>
<dbReference type="Gene3D" id="1.10.510.10">
    <property type="entry name" value="Transferase(Phosphotransferase) domain 1"/>
    <property type="match status" value="1"/>
</dbReference>
<reference evidence="7" key="1">
    <citation type="journal article" date="2022" name="bioRxiv">
        <title>Sequencing and chromosome-scale assembly of the giantPleurodeles waltlgenome.</title>
        <authorList>
            <person name="Brown T."/>
            <person name="Elewa A."/>
            <person name="Iarovenko S."/>
            <person name="Subramanian E."/>
            <person name="Araus A.J."/>
            <person name="Petzold A."/>
            <person name="Susuki M."/>
            <person name="Suzuki K.-i.T."/>
            <person name="Hayashi T."/>
            <person name="Toyoda A."/>
            <person name="Oliveira C."/>
            <person name="Osipova E."/>
            <person name="Leigh N.D."/>
            <person name="Simon A."/>
            <person name="Yun M.H."/>
        </authorList>
    </citation>
    <scope>NUCLEOTIDE SEQUENCE</scope>
    <source>
        <strain evidence="7">20211129_DDA</strain>
        <tissue evidence="7">Liver</tissue>
    </source>
</reference>
<proteinExistence type="inferred from homology"/>
<dbReference type="SMART" id="SM00220">
    <property type="entry name" value="S_TKc"/>
    <property type="match status" value="1"/>
</dbReference>
<evidence type="ECO:0000256" key="5">
    <source>
        <dbReference type="SAM" id="MobiDB-lite"/>
    </source>
</evidence>
<keyword evidence="4" id="KW-0418">Kinase</keyword>
<dbReference type="SUPFAM" id="SSF56112">
    <property type="entry name" value="Protein kinase-like (PK-like)"/>
    <property type="match status" value="1"/>
</dbReference>
<evidence type="ECO:0000313" key="8">
    <source>
        <dbReference type="Proteomes" id="UP001066276"/>
    </source>
</evidence>
<feature type="domain" description="Protein kinase" evidence="6">
    <location>
        <begin position="57"/>
        <end position="323"/>
    </location>
</feature>
<dbReference type="PANTHER" id="PTHR24359:SF38">
    <property type="entry name" value="PROTEIN KINASE DOMAIN-CONTAINING PROTEIN"/>
    <property type="match status" value="1"/>
</dbReference>
<dbReference type="FunFam" id="1.10.510.10:FF:001192">
    <property type="entry name" value="SH3 domain-binding kinase 1"/>
    <property type="match status" value="1"/>
</dbReference>
<name>A0AAV7PUN9_PLEWA</name>
<dbReference type="InterPro" id="IPR000719">
    <property type="entry name" value="Prot_kinase_dom"/>
</dbReference>
<comment type="similarity">
    <text evidence="4">Belongs to the protein kinase superfamily.</text>
</comment>
<feature type="region of interest" description="Disordered" evidence="5">
    <location>
        <begin position="6"/>
        <end position="29"/>
    </location>
</feature>
<evidence type="ECO:0000256" key="1">
    <source>
        <dbReference type="ARBA" id="ARBA00022741"/>
    </source>
</evidence>
<keyword evidence="1 3" id="KW-0547">Nucleotide-binding</keyword>
<feature type="binding site" evidence="3">
    <location>
        <position position="86"/>
    </location>
    <ligand>
        <name>ATP</name>
        <dbReference type="ChEBI" id="CHEBI:30616"/>
    </ligand>
</feature>
<evidence type="ECO:0000256" key="3">
    <source>
        <dbReference type="PROSITE-ProRule" id="PRU10141"/>
    </source>
</evidence>
<dbReference type="InterPro" id="IPR017441">
    <property type="entry name" value="Protein_kinase_ATP_BS"/>
</dbReference>
<evidence type="ECO:0000256" key="4">
    <source>
        <dbReference type="RuleBase" id="RU000304"/>
    </source>
</evidence>
<gene>
    <name evidence="7" type="ORF">NDU88_009424</name>
</gene>
<comment type="caution">
    <text evidence="7">The sequence shown here is derived from an EMBL/GenBank/DDBJ whole genome shotgun (WGS) entry which is preliminary data.</text>
</comment>
<sequence>MQLALLNRGGGSGSELGHSPPPENMNLNGRRRSGLLLEDMLLLTSQNLPRLDLKDNYSIIKELGSGSYGQVLLAVHHTQGTPMALKFLQKSNTELRAFLVEYCVSLSLSAHPCIIGTFGIAFQTDTHYVFAQELAMANDLFSIMKPQIGIPEMTVKRCALQISSALEYMDTKGLVHRDIKPDNILLFDQDCRQVKLTDFGLTCAKGTAVDSMPENLPYTAPEMCILGDTDKLIAHASLDVWAFGVLLFSILTGYFPWNTAASSDKYYLEYTRWHRSSRIFQIPAQWKWFTSEALEMFKKLLAPVPTQRCSPKEIMNYLKTPWKVILHNSNKPDNSHYLQGRVTNKNFLVKRGR</sequence>
<dbReference type="InterPro" id="IPR008271">
    <property type="entry name" value="Ser/Thr_kinase_AS"/>
</dbReference>
<accession>A0AAV7PUN9</accession>
<evidence type="ECO:0000313" key="7">
    <source>
        <dbReference type="EMBL" id="KAJ1131081.1"/>
    </source>
</evidence>